<dbReference type="RefSeq" id="WP_230774612.1">
    <property type="nucleotide sequence ID" value="NZ_JAJNCT010000010.1"/>
</dbReference>
<evidence type="ECO:0008006" key="4">
    <source>
        <dbReference type="Google" id="ProtNLM"/>
    </source>
</evidence>
<name>A0AAW4XXB3_9BURK</name>
<evidence type="ECO:0000256" key="1">
    <source>
        <dbReference type="SAM" id="Phobius"/>
    </source>
</evidence>
<reference evidence="2 3" key="1">
    <citation type="submission" date="2021-11" db="EMBL/GenBank/DDBJ databases">
        <title>Genome sequence.</title>
        <authorList>
            <person name="Sun Q."/>
        </authorList>
    </citation>
    <scope>NUCLEOTIDE SEQUENCE [LARGE SCALE GENOMIC DNA]</scope>
    <source>
        <strain evidence="2 3">KCTC 12005</strain>
    </source>
</reference>
<feature type="transmembrane region" description="Helical" evidence="1">
    <location>
        <begin position="66"/>
        <end position="87"/>
    </location>
</feature>
<comment type="caution">
    <text evidence="2">The sequence shown here is derived from an EMBL/GenBank/DDBJ whole genome shotgun (WGS) entry which is preliminary data.</text>
</comment>
<dbReference type="Proteomes" id="UP001199260">
    <property type="component" value="Unassembled WGS sequence"/>
</dbReference>
<evidence type="ECO:0000313" key="3">
    <source>
        <dbReference type="Proteomes" id="UP001199260"/>
    </source>
</evidence>
<keyword evidence="3" id="KW-1185">Reference proteome</keyword>
<dbReference type="EMBL" id="JAJNCT010000010">
    <property type="protein sequence ID" value="MCD2165678.1"/>
    <property type="molecule type" value="Genomic_DNA"/>
</dbReference>
<organism evidence="2 3">
    <name type="scientific">Comamonas koreensis</name>
    <dbReference type="NCBI Taxonomy" id="160825"/>
    <lineage>
        <taxon>Bacteria</taxon>
        <taxon>Pseudomonadati</taxon>
        <taxon>Pseudomonadota</taxon>
        <taxon>Betaproteobacteria</taxon>
        <taxon>Burkholderiales</taxon>
        <taxon>Comamonadaceae</taxon>
        <taxon>Comamonas</taxon>
    </lineage>
</organism>
<protein>
    <recommendedName>
        <fullName evidence="4">DUF4145 domain-containing protein</fullName>
    </recommendedName>
</protein>
<evidence type="ECO:0000313" key="2">
    <source>
        <dbReference type="EMBL" id="MCD2165678.1"/>
    </source>
</evidence>
<keyword evidence="1" id="KW-0472">Membrane</keyword>
<keyword evidence="1" id="KW-0812">Transmembrane</keyword>
<dbReference type="AlphaFoldDB" id="A0AAW4XXB3"/>
<sequence length="194" mass="22705">MLEQQIDNLHDYEQDLWELEARQNSFRRIQQVFQLYALFGALIGIGALAYFFILKLDVNLTMREQMALMVSSTGFFISIFSVVYLFLRRQRQSTELARSRYMGAAAEFLFQWVRFEKLGRDRLEKTGREFNRMSIRAITVELLKEGLISSDELVQLEEVLRFRNVLVHSGTPPDPVLLARMSEMLRAIMKRIAA</sequence>
<accession>A0AAW4XXB3</accession>
<proteinExistence type="predicted"/>
<keyword evidence="1" id="KW-1133">Transmembrane helix</keyword>
<feature type="transmembrane region" description="Helical" evidence="1">
    <location>
        <begin position="32"/>
        <end position="54"/>
    </location>
</feature>
<gene>
    <name evidence="2" type="ORF">LPW39_11080</name>
</gene>